<accession>A0ABT4J3G9</accession>
<sequence length="193" mass="21786">MADHMDSLDVAAPRPRTGQALPHHAASVLGTSSAPGMSDDILDYLPALRAFARGLCRGAQDPDDLVQETLLRAIEYADSYRPGTNLRAWLFTIMRSRFYNNCKRVNRETIGQIDCVSALPKCQPTQEWHLRHKEMLHALDRLPSHYREALMLISVLGESYINAAVILDCDIGTIKSRVSRARRILRDMLNPEF</sequence>
<reference evidence="8" key="1">
    <citation type="submission" date="2022-12" db="EMBL/GenBank/DDBJ databases">
        <title>Paracoccus sp. EF6 isolated from a lake water.</title>
        <authorList>
            <person name="Liu H."/>
        </authorList>
    </citation>
    <scope>NUCLEOTIDE SEQUENCE</scope>
    <source>
        <strain evidence="8">EF6</strain>
    </source>
</reference>
<feature type="domain" description="RNA polymerase sigma-70 region 2" evidence="6">
    <location>
        <begin position="43"/>
        <end position="107"/>
    </location>
</feature>
<name>A0ABT4J3G9_9RHOB</name>
<keyword evidence="4" id="KW-0804">Transcription</keyword>
<keyword evidence="3" id="KW-0731">Sigma factor</keyword>
<evidence type="ECO:0000313" key="9">
    <source>
        <dbReference type="Proteomes" id="UP001149822"/>
    </source>
</evidence>
<dbReference type="InterPro" id="IPR013325">
    <property type="entry name" value="RNA_pol_sigma_r2"/>
</dbReference>
<dbReference type="InterPro" id="IPR014284">
    <property type="entry name" value="RNA_pol_sigma-70_dom"/>
</dbReference>
<dbReference type="InterPro" id="IPR013249">
    <property type="entry name" value="RNA_pol_sigma70_r4_t2"/>
</dbReference>
<dbReference type="Pfam" id="PF08281">
    <property type="entry name" value="Sigma70_r4_2"/>
    <property type="match status" value="1"/>
</dbReference>
<evidence type="ECO:0000259" key="6">
    <source>
        <dbReference type="Pfam" id="PF04542"/>
    </source>
</evidence>
<evidence type="ECO:0000313" key="8">
    <source>
        <dbReference type="EMBL" id="MCZ0960923.1"/>
    </source>
</evidence>
<dbReference type="EMBL" id="JAPTYD010000004">
    <property type="protein sequence ID" value="MCZ0960923.1"/>
    <property type="molecule type" value="Genomic_DNA"/>
</dbReference>
<dbReference type="SUPFAM" id="SSF88659">
    <property type="entry name" value="Sigma3 and sigma4 domains of RNA polymerase sigma factors"/>
    <property type="match status" value="1"/>
</dbReference>
<evidence type="ECO:0000256" key="5">
    <source>
        <dbReference type="SAM" id="MobiDB-lite"/>
    </source>
</evidence>
<proteinExistence type="inferred from homology"/>
<feature type="region of interest" description="Disordered" evidence="5">
    <location>
        <begin position="1"/>
        <end position="22"/>
    </location>
</feature>
<dbReference type="InterPro" id="IPR039425">
    <property type="entry name" value="RNA_pol_sigma-70-like"/>
</dbReference>
<evidence type="ECO:0000256" key="3">
    <source>
        <dbReference type="ARBA" id="ARBA00023082"/>
    </source>
</evidence>
<keyword evidence="2" id="KW-0805">Transcription regulation</keyword>
<evidence type="ECO:0000256" key="4">
    <source>
        <dbReference type="ARBA" id="ARBA00023163"/>
    </source>
</evidence>
<organism evidence="8 9">
    <name type="scientific">Paracoccus benzoatiresistens</name>
    <dbReference type="NCBI Taxonomy" id="2997341"/>
    <lineage>
        <taxon>Bacteria</taxon>
        <taxon>Pseudomonadati</taxon>
        <taxon>Pseudomonadota</taxon>
        <taxon>Alphaproteobacteria</taxon>
        <taxon>Rhodobacterales</taxon>
        <taxon>Paracoccaceae</taxon>
        <taxon>Paracoccus</taxon>
    </lineage>
</organism>
<dbReference type="RefSeq" id="WP_268940926.1">
    <property type="nucleotide sequence ID" value="NZ_JAPTYD010000004.1"/>
</dbReference>
<dbReference type="CDD" id="cd06171">
    <property type="entry name" value="Sigma70_r4"/>
    <property type="match status" value="1"/>
</dbReference>
<evidence type="ECO:0000259" key="7">
    <source>
        <dbReference type="Pfam" id="PF08281"/>
    </source>
</evidence>
<dbReference type="NCBIfam" id="TIGR02937">
    <property type="entry name" value="sigma70-ECF"/>
    <property type="match status" value="1"/>
</dbReference>
<evidence type="ECO:0000256" key="2">
    <source>
        <dbReference type="ARBA" id="ARBA00023015"/>
    </source>
</evidence>
<dbReference type="InterPro" id="IPR013324">
    <property type="entry name" value="RNA_pol_sigma_r3/r4-like"/>
</dbReference>
<evidence type="ECO:0000256" key="1">
    <source>
        <dbReference type="ARBA" id="ARBA00010641"/>
    </source>
</evidence>
<gene>
    <name evidence="8" type="ORF">OU682_04745</name>
</gene>
<keyword evidence="9" id="KW-1185">Reference proteome</keyword>
<dbReference type="Proteomes" id="UP001149822">
    <property type="component" value="Unassembled WGS sequence"/>
</dbReference>
<dbReference type="Pfam" id="PF04542">
    <property type="entry name" value="Sigma70_r2"/>
    <property type="match status" value="1"/>
</dbReference>
<dbReference type="PANTHER" id="PTHR43133:SF25">
    <property type="entry name" value="RNA POLYMERASE SIGMA FACTOR RFAY-RELATED"/>
    <property type="match status" value="1"/>
</dbReference>
<feature type="domain" description="RNA polymerase sigma factor 70 region 4 type 2" evidence="7">
    <location>
        <begin position="134"/>
        <end position="183"/>
    </location>
</feature>
<comment type="caution">
    <text evidence="8">The sequence shown here is derived from an EMBL/GenBank/DDBJ whole genome shotgun (WGS) entry which is preliminary data.</text>
</comment>
<dbReference type="InterPro" id="IPR007627">
    <property type="entry name" value="RNA_pol_sigma70_r2"/>
</dbReference>
<dbReference type="PANTHER" id="PTHR43133">
    <property type="entry name" value="RNA POLYMERASE ECF-TYPE SIGMA FACTO"/>
    <property type="match status" value="1"/>
</dbReference>
<dbReference type="Gene3D" id="1.10.10.10">
    <property type="entry name" value="Winged helix-like DNA-binding domain superfamily/Winged helix DNA-binding domain"/>
    <property type="match status" value="1"/>
</dbReference>
<protein>
    <submittedName>
        <fullName evidence="8">Sigma-70 family RNA polymerase sigma factor</fullName>
    </submittedName>
</protein>
<dbReference type="InterPro" id="IPR036388">
    <property type="entry name" value="WH-like_DNA-bd_sf"/>
</dbReference>
<dbReference type="Gene3D" id="1.10.1740.10">
    <property type="match status" value="1"/>
</dbReference>
<comment type="similarity">
    <text evidence="1">Belongs to the sigma-70 factor family. ECF subfamily.</text>
</comment>
<dbReference type="SUPFAM" id="SSF88946">
    <property type="entry name" value="Sigma2 domain of RNA polymerase sigma factors"/>
    <property type="match status" value="1"/>
</dbReference>